<dbReference type="SUPFAM" id="SSF160704">
    <property type="entry name" value="YehR-like"/>
    <property type="match status" value="1"/>
</dbReference>
<keyword evidence="2" id="KW-1185">Reference proteome</keyword>
<organism evidence="1 2">
    <name type="scientific">Kaistella gelatinilytica</name>
    <dbReference type="NCBI Taxonomy" id="2787636"/>
    <lineage>
        <taxon>Bacteria</taxon>
        <taxon>Pseudomonadati</taxon>
        <taxon>Bacteroidota</taxon>
        <taxon>Flavobacteriia</taxon>
        <taxon>Flavobacteriales</taxon>
        <taxon>Weeksellaceae</taxon>
        <taxon>Chryseobacterium group</taxon>
        <taxon>Kaistella</taxon>
    </lineage>
</organism>
<sequence>MKKILLIIILNFFFILKSQCSVNSLPLNLLGKEYYEVTNILYSDINISDLKINFFNPAEKKVADYDANFKYLDGKHYIKYIQFNYSLQKCFTNSNQNDYVEYSLKLIDDKVYKVSISKTYSFAEKNSLQKDSERLKKMVKEKYPIFNGKDGISYRFNITKDNPEGESIQTGTSEKFSATKLSPTTKIWKVNSCNIITETQYSFGQLGGYSLPAKSLTLQFEFTNLQNTALDNRGY</sequence>
<reference evidence="1 2" key="1">
    <citation type="submission" date="2020-11" db="EMBL/GenBank/DDBJ databases">
        <title>Kaistella gelatinilytica sp. nov., a flavobacterium isolated from Antarctic Soil.</title>
        <authorList>
            <person name="Li J."/>
        </authorList>
    </citation>
    <scope>NUCLEOTIDE SEQUENCE [LARGE SCALE GENOMIC DNA]</scope>
    <source>
        <strain evidence="1 2">G5-32</strain>
    </source>
</reference>
<proteinExistence type="predicted"/>
<gene>
    <name evidence="1" type="ORF">IV494_04170</name>
</gene>
<dbReference type="Proteomes" id="UP000660070">
    <property type="component" value="Unassembled WGS sequence"/>
</dbReference>
<evidence type="ECO:0000313" key="2">
    <source>
        <dbReference type="Proteomes" id="UP000660070"/>
    </source>
</evidence>
<comment type="caution">
    <text evidence="1">The sequence shown here is derived from an EMBL/GenBank/DDBJ whole genome shotgun (WGS) entry which is preliminary data.</text>
</comment>
<dbReference type="EMBL" id="JADPVI010000001">
    <property type="protein sequence ID" value="MBF8456370.1"/>
    <property type="molecule type" value="Genomic_DNA"/>
</dbReference>
<accession>A0ABS0F9I7</accession>
<protein>
    <submittedName>
        <fullName evidence="1">Uncharacterized protein</fullName>
    </submittedName>
</protein>
<name>A0ABS0F9I7_9FLAO</name>
<evidence type="ECO:0000313" key="1">
    <source>
        <dbReference type="EMBL" id="MBF8456370.1"/>
    </source>
</evidence>
<dbReference type="RefSeq" id="WP_196078896.1">
    <property type="nucleotide sequence ID" value="NZ_JADPVI010000001.1"/>
</dbReference>
<dbReference type="InterPro" id="IPR036699">
    <property type="entry name" value="YehR-like_sf"/>
</dbReference>